<keyword evidence="4 7" id="KW-0812">Transmembrane</keyword>
<keyword evidence="2 7" id="KW-0813">Transport</keyword>
<dbReference type="STRING" id="1007676.ABM34_05260"/>
<dbReference type="PATRIC" id="fig|1007676.4.peg.1046"/>
<evidence type="ECO:0000256" key="6">
    <source>
        <dbReference type="ARBA" id="ARBA00023136"/>
    </source>
</evidence>
<dbReference type="EMBL" id="CP012034">
    <property type="protein sequence ID" value="AKP67004.1"/>
    <property type="molecule type" value="Genomic_DNA"/>
</dbReference>
<dbReference type="Gene3D" id="1.10.3720.10">
    <property type="entry name" value="MetI-like"/>
    <property type="match status" value="1"/>
</dbReference>
<gene>
    <name evidence="9" type="ORF">ABM34_05260</name>
</gene>
<evidence type="ECO:0000256" key="3">
    <source>
        <dbReference type="ARBA" id="ARBA00022475"/>
    </source>
</evidence>
<organism evidence="9 10">
    <name type="scientific">Companilactobacillus ginsenosidimutans</name>
    <dbReference type="NCBI Taxonomy" id="1007676"/>
    <lineage>
        <taxon>Bacteria</taxon>
        <taxon>Bacillati</taxon>
        <taxon>Bacillota</taxon>
        <taxon>Bacilli</taxon>
        <taxon>Lactobacillales</taxon>
        <taxon>Lactobacillaceae</taxon>
        <taxon>Companilactobacillus</taxon>
    </lineage>
</organism>
<accession>A0A0H4QF48</accession>
<feature type="transmembrane region" description="Helical" evidence="7">
    <location>
        <begin position="32"/>
        <end position="52"/>
    </location>
</feature>
<comment type="subcellular location">
    <subcellularLocation>
        <location evidence="1 7">Cell membrane</location>
        <topology evidence="1 7">Multi-pass membrane protein</topology>
    </subcellularLocation>
</comment>
<keyword evidence="3" id="KW-1003">Cell membrane</keyword>
<dbReference type="PANTHER" id="PTHR30043:SF1">
    <property type="entry name" value="ABC TRANSPORT SYSTEM PERMEASE PROTEIN P69"/>
    <property type="match status" value="1"/>
</dbReference>
<reference evidence="10" key="1">
    <citation type="submission" date="2015-07" db="EMBL/GenBank/DDBJ databases">
        <title>Lactobacillus ginsenosidimutans/EMML 3141/ whole genome sequencing.</title>
        <authorList>
            <person name="Kim M.K."/>
            <person name="Im W.-T."/>
            <person name="Srinivasan S."/>
            <person name="Lee J.-J."/>
        </authorList>
    </citation>
    <scope>NUCLEOTIDE SEQUENCE [LARGE SCALE GENOMIC DNA]</scope>
    <source>
        <strain evidence="10">EMML 3041</strain>
    </source>
</reference>
<comment type="similarity">
    <text evidence="7">Belongs to the binding-protein-dependent transport system permease family.</text>
</comment>
<evidence type="ECO:0000256" key="5">
    <source>
        <dbReference type="ARBA" id="ARBA00022989"/>
    </source>
</evidence>
<feature type="transmembrane region" description="Helical" evidence="7">
    <location>
        <begin position="94"/>
        <end position="120"/>
    </location>
</feature>
<feature type="transmembrane region" description="Helical" evidence="7">
    <location>
        <begin position="260"/>
        <end position="279"/>
    </location>
</feature>
<dbReference type="CDD" id="cd06261">
    <property type="entry name" value="TM_PBP2"/>
    <property type="match status" value="1"/>
</dbReference>
<dbReference type="PROSITE" id="PS50928">
    <property type="entry name" value="ABC_TM1"/>
    <property type="match status" value="1"/>
</dbReference>
<keyword evidence="6 7" id="KW-0472">Membrane</keyword>
<evidence type="ECO:0000256" key="1">
    <source>
        <dbReference type="ARBA" id="ARBA00004651"/>
    </source>
</evidence>
<dbReference type="PANTHER" id="PTHR30043">
    <property type="entry name" value="PHOSPHONATES TRANSPORT SYSTEM PERMEASE PROTEIN"/>
    <property type="match status" value="1"/>
</dbReference>
<evidence type="ECO:0000259" key="8">
    <source>
        <dbReference type="PROSITE" id="PS50928"/>
    </source>
</evidence>
<feature type="transmembrane region" description="Helical" evidence="7">
    <location>
        <begin position="228"/>
        <end position="248"/>
    </location>
</feature>
<keyword evidence="10" id="KW-1185">Reference proteome</keyword>
<dbReference type="GO" id="GO:0005886">
    <property type="term" value="C:plasma membrane"/>
    <property type="evidence" value="ECO:0007669"/>
    <property type="project" value="UniProtKB-SubCell"/>
</dbReference>
<dbReference type="OrthoDB" id="8557224at2"/>
<dbReference type="Pfam" id="PF00528">
    <property type="entry name" value="BPD_transp_1"/>
    <property type="match status" value="1"/>
</dbReference>
<dbReference type="AlphaFoldDB" id="A0A0H4QF48"/>
<feature type="transmembrane region" description="Helical" evidence="7">
    <location>
        <begin position="141"/>
        <end position="168"/>
    </location>
</feature>
<evidence type="ECO:0000256" key="7">
    <source>
        <dbReference type="RuleBase" id="RU363032"/>
    </source>
</evidence>
<evidence type="ECO:0000256" key="4">
    <source>
        <dbReference type="ARBA" id="ARBA00022692"/>
    </source>
</evidence>
<dbReference type="InterPro" id="IPR035906">
    <property type="entry name" value="MetI-like_sf"/>
</dbReference>
<dbReference type="RefSeq" id="WP_053084447.1">
    <property type="nucleotide sequence ID" value="NZ_CP012034.1"/>
</dbReference>
<evidence type="ECO:0000313" key="9">
    <source>
        <dbReference type="EMBL" id="AKP67004.1"/>
    </source>
</evidence>
<dbReference type="InterPro" id="IPR000515">
    <property type="entry name" value="MetI-like"/>
</dbReference>
<evidence type="ECO:0000256" key="2">
    <source>
        <dbReference type="ARBA" id="ARBA00022448"/>
    </source>
</evidence>
<sequence>MISREGSKPIIQKPSFNRDPQPKKIKLRKTSASTWMINSVFIGLILITIYSLTHLNTENVKLGEAFKGLMMTFEQMFVQPNAGSDGFMVLLEALGVSVLLAILTTIIGAVVGFFLAVLASRNLTNAYLGAGIRAVMAIVRAIPTILWALIFSIAVGLGPTAAILGLSFHSVAYLTKAYSESIEEIDPAIIDALKVTGCKFWTIVFQAVWPTIIPSLVSWTFIRLEINFANAVAVGAAAGAGGIGYQLFVTSGLSFDFHEVGYIVYMVIFTTMILEFVAVKIRQHYLAK</sequence>
<keyword evidence="5 7" id="KW-1133">Transmembrane helix</keyword>
<name>A0A0H4QF48_9LACO</name>
<proteinExistence type="inferred from homology"/>
<dbReference type="KEGG" id="lgn:ABM34_05260"/>
<dbReference type="Proteomes" id="UP000036106">
    <property type="component" value="Chromosome"/>
</dbReference>
<evidence type="ECO:0000313" key="10">
    <source>
        <dbReference type="Proteomes" id="UP000036106"/>
    </source>
</evidence>
<dbReference type="GO" id="GO:0055085">
    <property type="term" value="P:transmembrane transport"/>
    <property type="evidence" value="ECO:0007669"/>
    <property type="project" value="InterPro"/>
</dbReference>
<protein>
    <submittedName>
        <fullName evidence="9">ABC transporter permease</fullName>
    </submittedName>
</protein>
<dbReference type="SUPFAM" id="SSF161098">
    <property type="entry name" value="MetI-like"/>
    <property type="match status" value="1"/>
</dbReference>
<feature type="transmembrane region" description="Helical" evidence="7">
    <location>
        <begin position="200"/>
        <end position="221"/>
    </location>
</feature>
<feature type="domain" description="ABC transmembrane type-1" evidence="8">
    <location>
        <begin position="94"/>
        <end position="278"/>
    </location>
</feature>